<evidence type="ECO:0000313" key="3">
    <source>
        <dbReference type="EMBL" id="RMZ12855.1"/>
    </source>
</evidence>
<name>A0A3M7HII3_HORWE</name>
<dbReference type="InterPro" id="IPR037365">
    <property type="entry name" value="Slowmo/Ups"/>
</dbReference>
<dbReference type="Pfam" id="PF04707">
    <property type="entry name" value="PRELI"/>
    <property type="match status" value="1"/>
</dbReference>
<proteinExistence type="predicted"/>
<dbReference type="Proteomes" id="UP000280598">
    <property type="component" value="Unassembled WGS sequence"/>
</dbReference>
<dbReference type="GO" id="GO:0005758">
    <property type="term" value="C:mitochondrial intermembrane space"/>
    <property type="evidence" value="ECO:0007669"/>
    <property type="project" value="InterPro"/>
</dbReference>
<dbReference type="AlphaFoldDB" id="A0A3M7HII3"/>
<organism evidence="3 4">
    <name type="scientific">Hortaea werneckii</name>
    <name type="common">Black yeast</name>
    <name type="synonym">Cladosporium werneckii</name>
    <dbReference type="NCBI Taxonomy" id="91943"/>
    <lineage>
        <taxon>Eukaryota</taxon>
        <taxon>Fungi</taxon>
        <taxon>Dikarya</taxon>
        <taxon>Ascomycota</taxon>
        <taxon>Pezizomycotina</taxon>
        <taxon>Dothideomycetes</taxon>
        <taxon>Dothideomycetidae</taxon>
        <taxon>Mycosphaerellales</taxon>
        <taxon>Teratosphaeriaceae</taxon>
        <taxon>Hortaea</taxon>
    </lineage>
</organism>
<feature type="compositionally biased region" description="Low complexity" evidence="1">
    <location>
        <begin position="193"/>
        <end position="224"/>
    </location>
</feature>
<dbReference type="EMBL" id="QWIS01000040">
    <property type="protein sequence ID" value="RMZ12855.1"/>
    <property type="molecule type" value="Genomic_DNA"/>
</dbReference>
<evidence type="ECO:0000313" key="4">
    <source>
        <dbReference type="Proteomes" id="UP000280598"/>
    </source>
</evidence>
<gene>
    <name evidence="3" type="ORF">D0860_02791</name>
</gene>
<reference evidence="3 4" key="1">
    <citation type="journal article" date="2018" name="BMC Genomics">
        <title>Genomic evidence for intraspecific hybridization in a clonal and extremely halotolerant yeast.</title>
        <authorList>
            <person name="Gostincar C."/>
            <person name="Stajich J.E."/>
            <person name="Zupancic J."/>
            <person name="Zalar P."/>
            <person name="Gunde-Cimerman N."/>
        </authorList>
    </citation>
    <scope>NUCLEOTIDE SEQUENCE [LARGE SCALE GENOMIC DNA]</scope>
    <source>
        <strain evidence="3 4">EXF-562</strain>
    </source>
</reference>
<accession>A0A3M7HII3</accession>
<evidence type="ECO:0000259" key="2">
    <source>
        <dbReference type="PROSITE" id="PS50904"/>
    </source>
</evidence>
<dbReference type="VEuPathDB" id="FungiDB:BTJ68_07135"/>
<dbReference type="PROSITE" id="PS50904">
    <property type="entry name" value="PRELI_MSF1"/>
    <property type="match status" value="1"/>
</dbReference>
<comment type="caution">
    <text evidence="3">The sequence shown here is derived from an EMBL/GenBank/DDBJ whole genome shotgun (WGS) entry which is preliminary data.</text>
</comment>
<feature type="region of interest" description="Disordered" evidence="1">
    <location>
        <begin position="183"/>
        <end position="228"/>
    </location>
</feature>
<feature type="domain" description="PRELI/MSF1" evidence="2">
    <location>
        <begin position="6"/>
        <end position="195"/>
    </location>
</feature>
<dbReference type="InterPro" id="IPR006797">
    <property type="entry name" value="PRELI/MSF1_dom"/>
</dbReference>
<sequence length="285" mass="31578">MNREKDVTYRNLKEYTYDYAFPAVSLAYFLRYPNPYSRHVASTDTISRHFDPETQRLTTVRLHLKRSRLPPAVVKLLPKSVMADRAGSDGSTQSFILEKSVVDAKQGWMECESRNLDWENVLSVFERHSYRRAAGGGAPEMVEGVDGATAATGPSTVAGMETPEQTHVAVSVTLKSRIGEQLRKKRQRWGEQASASSVMGGGEESASAAAGMVKPQQQPQQQQQGWFSSWGSGAVRSAIESISLQRTEKSQPKAQQGMSVVLSRLRSGGIQEVLEGMRRDREVEI</sequence>
<evidence type="ECO:0000256" key="1">
    <source>
        <dbReference type="SAM" id="MobiDB-lite"/>
    </source>
</evidence>
<protein>
    <recommendedName>
        <fullName evidence="2">PRELI/MSF1 domain-containing protein</fullName>
    </recommendedName>
</protein>
<dbReference type="PANTHER" id="PTHR11158">
    <property type="entry name" value="MSF1/PX19 RELATED"/>
    <property type="match status" value="1"/>
</dbReference>